<feature type="signal peptide" evidence="1">
    <location>
        <begin position="1"/>
        <end position="24"/>
    </location>
</feature>
<evidence type="ECO:0000313" key="2">
    <source>
        <dbReference type="EMBL" id="OGE49397.1"/>
    </source>
</evidence>
<dbReference type="Proteomes" id="UP000177622">
    <property type="component" value="Unassembled WGS sequence"/>
</dbReference>
<evidence type="ECO:0008006" key="4">
    <source>
        <dbReference type="Google" id="ProtNLM"/>
    </source>
</evidence>
<proteinExistence type="predicted"/>
<dbReference type="Gene3D" id="3.20.20.190">
    <property type="entry name" value="Phosphatidylinositol (PI) phosphodiesterase"/>
    <property type="match status" value="1"/>
</dbReference>
<dbReference type="GO" id="GO:0006629">
    <property type="term" value="P:lipid metabolic process"/>
    <property type="evidence" value="ECO:0007669"/>
    <property type="project" value="InterPro"/>
</dbReference>
<dbReference type="InterPro" id="IPR017946">
    <property type="entry name" value="PLC-like_Pdiesterase_TIM-brl"/>
</dbReference>
<dbReference type="PANTHER" id="PTHR13593:SF146">
    <property type="entry name" value="PLC-LIKE PHOSPHODIESTERASE"/>
    <property type="match status" value="1"/>
</dbReference>
<evidence type="ECO:0000256" key="1">
    <source>
        <dbReference type="SAM" id="SignalP"/>
    </source>
</evidence>
<protein>
    <recommendedName>
        <fullName evidence="4">Phosphatidylinositol-specific phospholipase C X domain-containing protein</fullName>
    </recommendedName>
</protein>
<keyword evidence="3" id="KW-1185">Reference proteome</keyword>
<organism evidence="2 3">
    <name type="scientific">Penicillium arizonense</name>
    <dbReference type="NCBI Taxonomy" id="1835702"/>
    <lineage>
        <taxon>Eukaryota</taxon>
        <taxon>Fungi</taxon>
        <taxon>Dikarya</taxon>
        <taxon>Ascomycota</taxon>
        <taxon>Pezizomycotina</taxon>
        <taxon>Eurotiomycetes</taxon>
        <taxon>Eurotiomycetidae</taxon>
        <taxon>Eurotiales</taxon>
        <taxon>Aspergillaceae</taxon>
        <taxon>Penicillium</taxon>
    </lineage>
</organism>
<feature type="chain" id="PRO_5009519346" description="Phosphatidylinositol-specific phospholipase C X domain-containing protein" evidence="1">
    <location>
        <begin position="25"/>
        <end position="335"/>
    </location>
</feature>
<dbReference type="Pfam" id="PF26146">
    <property type="entry name" value="PI-PLC_X"/>
    <property type="match status" value="1"/>
</dbReference>
<sequence length="335" mass="36046">MAPKHQGLTRALLSTILFLQPVLSVPGTGTLLPRASPSSSVSKSTPTPSVSMSTLATATTCNGHSEYCTRSYSNITFVGSHDSPFVGPLPQQNQNIDVTAQLDMGIRYLQAQTHHSVFDKKTLELCHTSCFLEDAGTLKSFLETVKKWLDANPNEVVTLLLTNGDSVAISEFGDTFSSSGINNYAYTPSANPLSISDWPTLGELISSGKRLVVFLDYGADTSKVNYILDEFSYYFETPYDVTDSTFSSCKIDRPSGASATGRMYVVNHFLDVDILGVLIPDRDKADATNAATGEGSIGAQATLCEGLYNRAPHVLLADFVDKGDVILAQNALNGF</sequence>
<accession>A0A1F5L8K0</accession>
<dbReference type="OrthoDB" id="7984201at2759"/>
<keyword evidence="1" id="KW-0732">Signal</keyword>
<reference evidence="2 3" key="1">
    <citation type="journal article" date="2016" name="Sci. Rep.">
        <title>Penicillium arizonense, a new, genome sequenced fungal species, reveals a high chemical diversity in secreted metabolites.</title>
        <authorList>
            <person name="Grijseels S."/>
            <person name="Nielsen J.C."/>
            <person name="Randelovic M."/>
            <person name="Nielsen J."/>
            <person name="Nielsen K.F."/>
            <person name="Workman M."/>
            <person name="Frisvad J.C."/>
        </authorList>
    </citation>
    <scope>NUCLEOTIDE SEQUENCE [LARGE SCALE GENOMIC DNA]</scope>
    <source>
        <strain evidence="2 3">CBS 141311</strain>
    </source>
</reference>
<dbReference type="EMBL" id="LXJU01000021">
    <property type="protein sequence ID" value="OGE49397.1"/>
    <property type="molecule type" value="Genomic_DNA"/>
</dbReference>
<dbReference type="RefSeq" id="XP_022484848.1">
    <property type="nucleotide sequence ID" value="XM_022635293.1"/>
</dbReference>
<dbReference type="PANTHER" id="PTHR13593">
    <property type="match status" value="1"/>
</dbReference>
<name>A0A1F5L8K0_PENAI</name>
<dbReference type="GeneID" id="34580027"/>
<evidence type="ECO:0000313" key="3">
    <source>
        <dbReference type="Proteomes" id="UP000177622"/>
    </source>
</evidence>
<dbReference type="InterPro" id="IPR051057">
    <property type="entry name" value="PI-PLC_domain"/>
</dbReference>
<dbReference type="SUPFAM" id="SSF51695">
    <property type="entry name" value="PLC-like phosphodiesterases"/>
    <property type="match status" value="1"/>
</dbReference>
<dbReference type="AlphaFoldDB" id="A0A1F5L8K0"/>
<dbReference type="GO" id="GO:0008081">
    <property type="term" value="F:phosphoric diester hydrolase activity"/>
    <property type="evidence" value="ECO:0007669"/>
    <property type="project" value="InterPro"/>
</dbReference>
<comment type="caution">
    <text evidence="2">The sequence shown here is derived from an EMBL/GenBank/DDBJ whole genome shotgun (WGS) entry which is preliminary data.</text>
</comment>
<dbReference type="STRING" id="1835702.A0A1F5L8K0"/>
<gene>
    <name evidence="2" type="ORF">PENARI_c021G12355</name>
</gene>